<organism evidence="1 2">
    <name type="scientific">Fontibacillus solani</name>
    <dbReference type="NCBI Taxonomy" id="1572857"/>
    <lineage>
        <taxon>Bacteria</taxon>
        <taxon>Bacillati</taxon>
        <taxon>Bacillota</taxon>
        <taxon>Bacilli</taxon>
        <taxon>Bacillales</taxon>
        <taxon>Paenibacillaceae</taxon>
        <taxon>Fontibacillus</taxon>
    </lineage>
</organism>
<accession>A0A7W3XST2</accession>
<dbReference type="EMBL" id="JACJIP010000023">
    <property type="protein sequence ID" value="MBA9086884.1"/>
    <property type="molecule type" value="Genomic_DNA"/>
</dbReference>
<evidence type="ECO:0000313" key="2">
    <source>
        <dbReference type="Proteomes" id="UP000567067"/>
    </source>
</evidence>
<comment type="caution">
    <text evidence="1">The sequence shown here is derived from an EMBL/GenBank/DDBJ whole genome shotgun (WGS) entry which is preliminary data.</text>
</comment>
<name>A0A7W3XST2_9BACL</name>
<evidence type="ECO:0000313" key="1">
    <source>
        <dbReference type="EMBL" id="MBA9086884.1"/>
    </source>
</evidence>
<proteinExistence type="predicted"/>
<reference evidence="1 2" key="1">
    <citation type="submission" date="2020-08" db="EMBL/GenBank/DDBJ databases">
        <title>Genomic Encyclopedia of Type Strains, Phase III (KMG-III): the genomes of soil and plant-associated and newly described type strains.</title>
        <authorList>
            <person name="Whitman W."/>
        </authorList>
    </citation>
    <scope>NUCLEOTIDE SEQUENCE [LARGE SCALE GENOMIC DNA]</scope>
    <source>
        <strain evidence="1 2">CECT 8693</strain>
    </source>
</reference>
<dbReference type="Proteomes" id="UP000567067">
    <property type="component" value="Unassembled WGS sequence"/>
</dbReference>
<dbReference type="RefSeq" id="WP_182537363.1">
    <property type="nucleotide sequence ID" value="NZ_JACJIP010000023.1"/>
</dbReference>
<keyword evidence="2" id="KW-1185">Reference proteome</keyword>
<dbReference type="AlphaFoldDB" id="A0A7W3XST2"/>
<protein>
    <submittedName>
        <fullName evidence="1">Uncharacterized protein</fullName>
    </submittedName>
</protein>
<gene>
    <name evidence="1" type="ORF">FHR92_003364</name>
</gene>
<sequence length="259" mass="30853">MRNELCEVLNLITYDFKNEDPCKEVRGEKDPIRKFEIYKNSKSNFDCDCSRLADRIYELLWGWNYRNKFSIPDNLKGKLEATKWDRLGCDTMNSFLTTYNHARKIYTQDHDNVRANDYLKKFASLTHSIGNFTLVPFKLDFRQDVKSFNQNRGWHGGKYFVYDYFDLSLKLIKEHVNALGFKAYIDTFYLNDYVDHNYDIIPLFGGHVELLKEDKLLLDNPNRFLPKNEAELIEYLRNVLEKIESRGLRIVKELTNRKL</sequence>